<comment type="similarity">
    <text evidence="1 6">Belongs to the peptidase M76 family.</text>
</comment>
<dbReference type="GO" id="GO:0034982">
    <property type="term" value="P:mitochondrial protein processing"/>
    <property type="evidence" value="ECO:0007669"/>
    <property type="project" value="TreeGrafter"/>
</dbReference>
<dbReference type="InterPro" id="IPR019165">
    <property type="entry name" value="Peptidase_M76_ATP23"/>
</dbReference>
<keyword evidence="3 6" id="KW-0479">Metal-binding</keyword>
<reference evidence="7" key="1">
    <citation type="submission" date="2018-08" db="EMBL/GenBank/DDBJ databases">
        <authorList>
            <person name="Cornetti L."/>
        </authorList>
    </citation>
    <scope>NUCLEOTIDE SEQUENCE</scope>
    <source>
        <strain evidence="7">FI-BAL1-1</strain>
    </source>
</reference>
<dbReference type="EC" id="3.4.24.-" evidence="6"/>
<dbReference type="GO" id="GO:0046872">
    <property type="term" value="F:metal ion binding"/>
    <property type="evidence" value="ECO:0007669"/>
    <property type="project" value="UniProtKB-KW"/>
</dbReference>
<dbReference type="GO" id="GO:0004222">
    <property type="term" value="F:metalloendopeptidase activity"/>
    <property type="evidence" value="ECO:0007669"/>
    <property type="project" value="InterPro"/>
</dbReference>
<dbReference type="PANTHER" id="PTHR21711:SF0">
    <property type="entry name" value="MITOCHONDRIAL INNER MEMBRANE PROTEASE ATP23 HOMOLOG"/>
    <property type="match status" value="1"/>
</dbReference>
<dbReference type="EMBL" id="LR000419">
    <property type="protein sequence ID" value="SVE70038.1"/>
    <property type="molecule type" value="mRNA"/>
</dbReference>
<name>A0A4Y7LLJ5_9CRUS</name>
<dbReference type="Pfam" id="PF09768">
    <property type="entry name" value="Peptidase_M76"/>
    <property type="match status" value="1"/>
</dbReference>
<protein>
    <recommendedName>
        <fullName evidence="6">Mitochondrial inner membrane protease ATP23</fullName>
        <ecNumber evidence="6">3.4.24.-</ecNumber>
    </recommendedName>
</protein>
<keyword evidence="4 6" id="KW-0378">Hydrolase</keyword>
<sequence>MTDQNASPAAPIDKEDKWGYDLYPERKGEAPKAKWWQIAFFGEGQVNKDRFKCERNVYYCFQNSPLVKLMYSALKSSGCDIDLRRHIACEVCDIKVSGGYDPELNQIVVCQNVARSEGMIQGILTHEMIHMFDNCRHQLDFKNAYHLACTEIRAANLTHCSFLSAVGQGDASFIRIKQQHAECVKTKAIASVLAVRPDVGKEEAKRIVDQVFDRCYADLEPIGRRIRRNSADMIRAFNERGNYGYD</sequence>
<organism evidence="7">
    <name type="scientific">Eubosmina coregoni</name>
    <dbReference type="NCBI Taxonomy" id="186181"/>
    <lineage>
        <taxon>Eukaryota</taxon>
        <taxon>Metazoa</taxon>
        <taxon>Ecdysozoa</taxon>
        <taxon>Arthropoda</taxon>
        <taxon>Crustacea</taxon>
        <taxon>Branchiopoda</taxon>
        <taxon>Diplostraca</taxon>
        <taxon>Cladocera</taxon>
        <taxon>Anomopoda</taxon>
        <taxon>Bosminidae</taxon>
        <taxon>Eubosmina</taxon>
    </lineage>
</organism>
<accession>A0A4Y7LLJ5</accession>
<dbReference type="GO" id="GO:0005739">
    <property type="term" value="C:mitochondrion"/>
    <property type="evidence" value="ECO:0007669"/>
    <property type="project" value="GOC"/>
</dbReference>
<dbReference type="GO" id="GO:0033615">
    <property type="term" value="P:mitochondrial proton-transporting ATP synthase complex assembly"/>
    <property type="evidence" value="ECO:0007669"/>
    <property type="project" value="TreeGrafter"/>
</dbReference>
<proteinExistence type="evidence at transcript level"/>
<evidence type="ECO:0000256" key="5">
    <source>
        <dbReference type="ARBA" id="ARBA00023049"/>
    </source>
</evidence>
<gene>
    <name evidence="7" type="primary">EOG090X0CKN</name>
</gene>
<evidence type="ECO:0000256" key="3">
    <source>
        <dbReference type="ARBA" id="ARBA00022723"/>
    </source>
</evidence>
<evidence type="ECO:0000313" key="7">
    <source>
        <dbReference type="EMBL" id="SVE70038.1"/>
    </source>
</evidence>
<evidence type="ECO:0000256" key="4">
    <source>
        <dbReference type="ARBA" id="ARBA00022801"/>
    </source>
</evidence>
<evidence type="ECO:0000256" key="6">
    <source>
        <dbReference type="RuleBase" id="RU364057"/>
    </source>
</evidence>
<keyword evidence="5 6" id="KW-0482">Metalloprotease</keyword>
<evidence type="ECO:0000256" key="2">
    <source>
        <dbReference type="ARBA" id="ARBA00022670"/>
    </source>
</evidence>
<keyword evidence="2 6" id="KW-0645">Protease</keyword>
<dbReference type="AlphaFoldDB" id="A0A4Y7LLJ5"/>
<dbReference type="PANTHER" id="PTHR21711">
    <property type="entry name" value="MITOCHONDRIAL INNER MEMBRANE PROTEASE"/>
    <property type="match status" value="1"/>
</dbReference>
<evidence type="ECO:0000256" key="1">
    <source>
        <dbReference type="ARBA" id="ARBA00009915"/>
    </source>
</evidence>